<accession>A0ACB9PV75</accession>
<evidence type="ECO:0000313" key="2">
    <source>
        <dbReference type="Proteomes" id="UP000828941"/>
    </source>
</evidence>
<dbReference type="Proteomes" id="UP000828941">
    <property type="component" value="Chromosome 3"/>
</dbReference>
<keyword evidence="2" id="KW-1185">Reference proteome</keyword>
<dbReference type="EMBL" id="CM039428">
    <property type="protein sequence ID" value="KAI4351784.1"/>
    <property type="molecule type" value="Genomic_DNA"/>
</dbReference>
<name>A0ACB9PV75_BAUVA</name>
<protein>
    <submittedName>
        <fullName evidence="1">Uncharacterized protein</fullName>
    </submittedName>
</protein>
<gene>
    <name evidence="1" type="ORF">L6164_006102</name>
</gene>
<organism evidence="1 2">
    <name type="scientific">Bauhinia variegata</name>
    <name type="common">Purple orchid tree</name>
    <name type="synonym">Phanera variegata</name>
    <dbReference type="NCBI Taxonomy" id="167791"/>
    <lineage>
        <taxon>Eukaryota</taxon>
        <taxon>Viridiplantae</taxon>
        <taxon>Streptophyta</taxon>
        <taxon>Embryophyta</taxon>
        <taxon>Tracheophyta</taxon>
        <taxon>Spermatophyta</taxon>
        <taxon>Magnoliopsida</taxon>
        <taxon>eudicotyledons</taxon>
        <taxon>Gunneridae</taxon>
        <taxon>Pentapetalae</taxon>
        <taxon>rosids</taxon>
        <taxon>fabids</taxon>
        <taxon>Fabales</taxon>
        <taxon>Fabaceae</taxon>
        <taxon>Cercidoideae</taxon>
        <taxon>Cercideae</taxon>
        <taxon>Bauhiniinae</taxon>
        <taxon>Bauhinia</taxon>
    </lineage>
</organism>
<comment type="caution">
    <text evidence="1">The sequence shown here is derived from an EMBL/GenBank/DDBJ whole genome shotgun (WGS) entry which is preliminary data.</text>
</comment>
<evidence type="ECO:0000313" key="1">
    <source>
        <dbReference type="EMBL" id="KAI4351784.1"/>
    </source>
</evidence>
<proteinExistence type="predicted"/>
<reference evidence="1 2" key="1">
    <citation type="journal article" date="2022" name="DNA Res.">
        <title>Chromosomal-level genome assembly of the orchid tree Bauhinia variegata (Leguminosae; Cercidoideae) supports the allotetraploid origin hypothesis of Bauhinia.</title>
        <authorList>
            <person name="Zhong Y."/>
            <person name="Chen Y."/>
            <person name="Zheng D."/>
            <person name="Pang J."/>
            <person name="Liu Y."/>
            <person name="Luo S."/>
            <person name="Meng S."/>
            <person name="Qian L."/>
            <person name="Wei D."/>
            <person name="Dai S."/>
            <person name="Zhou R."/>
        </authorList>
    </citation>
    <scope>NUCLEOTIDE SEQUENCE [LARGE SCALE GENOMIC DNA]</scope>
    <source>
        <strain evidence="1">BV-YZ2020</strain>
    </source>
</reference>
<sequence length="173" mass="19548">MSRLMEPLAVGRVIGEVVDIFNPSVSLNVVYNSNRQVHNGYELMPPIVAAKPRAEIGGDDMRAAYTLIMTDPDAPSPSDPYLREHLHWMVTDIPGTTDASFGREIVGYESPRPVIGIHRYVFILFKQRGRQTVNPPASRDHFNTRRFSEENRLGLPVAAVYFNAQRETAARRR</sequence>